<sequence length="141" mass="16130">MFKEPSSEIKDLILKEIRDYVWVSILTVATDDPADRGYLFYVVNPELAAKILEGAIGWEEDLQKLIAINFFLFSRCLSRILESPLAGVPTRREALDELAGVLRRVFEAVSKIEEDYRLSTLVERGDQELPPFIRIMANDPE</sequence>
<reference evidence="1" key="1">
    <citation type="journal article" date="2020" name="mSystems">
        <title>Genome- and Community-Level Interaction Insights into Carbon Utilization and Element Cycling Functions of Hydrothermarchaeota in Hydrothermal Sediment.</title>
        <authorList>
            <person name="Zhou Z."/>
            <person name="Liu Y."/>
            <person name="Xu W."/>
            <person name="Pan J."/>
            <person name="Luo Z.H."/>
            <person name="Li M."/>
        </authorList>
    </citation>
    <scope>NUCLEOTIDE SEQUENCE [LARGE SCALE GENOMIC DNA]</scope>
    <source>
        <strain evidence="1">SpSt-361</strain>
    </source>
</reference>
<organism evidence="1">
    <name type="scientific">candidate division WWE3 bacterium</name>
    <dbReference type="NCBI Taxonomy" id="2053526"/>
    <lineage>
        <taxon>Bacteria</taxon>
        <taxon>Katanobacteria</taxon>
    </lineage>
</organism>
<evidence type="ECO:0000313" key="1">
    <source>
        <dbReference type="EMBL" id="HEX61966.1"/>
    </source>
</evidence>
<proteinExistence type="predicted"/>
<dbReference type="EMBL" id="DSPJ01000064">
    <property type="protein sequence ID" value="HEX61966.1"/>
    <property type="molecule type" value="Genomic_DNA"/>
</dbReference>
<comment type="caution">
    <text evidence="1">The sequence shown here is derived from an EMBL/GenBank/DDBJ whole genome shotgun (WGS) entry which is preliminary data.</text>
</comment>
<gene>
    <name evidence="1" type="ORF">ENR01_02310</name>
</gene>
<accession>A0A831YTE6</accession>
<name>A0A831YTE6_UNCKA</name>
<protein>
    <submittedName>
        <fullName evidence="1">Uncharacterized protein</fullName>
    </submittedName>
</protein>
<dbReference type="AlphaFoldDB" id="A0A831YTE6"/>